<dbReference type="CDD" id="cd13165">
    <property type="entry name" value="PTB_DOK7"/>
    <property type="match status" value="1"/>
</dbReference>
<dbReference type="Gene3D" id="2.30.29.30">
    <property type="entry name" value="Pleckstrin-homology domain (PH domain)/Phosphotyrosine-binding domain (PTB)"/>
    <property type="match status" value="2"/>
</dbReference>
<evidence type="ECO:0000313" key="4">
    <source>
        <dbReference type="Proteomes" id="UP000694429"/>
    </source>
</evidence>
<feature type="compositionally biased region" description="Basic and acidic residues" evidence="1">
    <location>
        <begin position="1"/>
        <end position="12"/>
    </location>
</feature>
<dbReference type="InterPro" id="IPR011993">
    <property type="entry name" value="PH-like_dom_sf"/>
</dbReference>
<feature type="region of interest" description="Disordered" evidence="1">
    <location>
        <begin position="538"/>
        <end position="567"/>
    </location>
</feature>
<evidence type="ECO:0000313" key="3">
    <source>
        <dbReference type="Ensembl" id="ENSCAFP00030003366.1"/>
    </source>
</evidence>
<dbReference type="PROSITE" id="PS51064">
    <property type="entry name" value="IRS_PTB"/>
    <property type="match status" value="1"/>
</dbReference>
<dbReference type="PANTHER" id="PTHR21636:SF2">
    <property type="entry name" value="PROTEIN DOK-7"/>
    <property type="match status" value="1"/>
</dbReference>
<dbReference type="AlphaFoldDB" id="A0A8C0LY10"/>
<dbReference type="SUPFAM" id="SSF50729">
    <property type="entry name" value="PH domain-like"/>
    <property type="match status" value="1"/>
</dbReference>
<feature type="domain" description="IRS-type PTB" evidence="2">
    <location>
        <begin position="233"/>
        <end position="338"/>
    </location>
</feature>
<protein>
    <submittedName>
        <fullName evidence="3">Docking protein 7</fullName>
    </submittedName>
</protein>
<feature type="compositionally biased region" description="Low complexity" evidence="1">
    <location>
        <begin position="391"/>
        <end position="406"/>
    </location>
</feature>
<dbReference type="Proteomes" id="UP000694429">
    <property type="component" value="Chromosome 3"/>
</dbReference>
<evidence type="ECO:0000259" key="2">
    <source>
        <dbReference type="PROSITE" id="PS51064"/>
    </source>
</evidence>
<dbReference type="InterPro" id="IPR002404">
    <property type="entry name" value="IRS_PTB"/>
</dbReference>
<sequence>MALSGRQRDQTRRRAPGPCGGCTRGPSHPPPCSSPHWARGSGLRLPCPWRRRPGSSEVGGLSGCLRAARGAGIGRCPSRTHKRSPPPPPPAGSGGRRCPAPARPGRPPRPAAAAPRPPRAILKVTLAARRRAAGGGRRGTMTEDDRGGAGGGPGQAAGRQEDCLLMLAYKDKSERAKGLRERSSLTLEDICGLEPGLPYEGLAHTLAIICLSQAVMLGFDSREAMCAWDARIRYALGEVHRFHVTVAPGTKLESGPATLHLCNDVLVVARDIPPAVMGQWKLSDLRRYGAVPNGFIFEGGTRCGYWAGVFFLSSAEGEQISFLFDCIVRGISPTKGPFGLRPVLPDPSPGGPAAAEERVAQEALEALRLEKRLSLLSHAGRLGSGGDDRSLSSSSSEASHSDVSAGGRLTAWPEPSSSSASTSQEGPGLAAAQASAETVPGTSRPPPKPLRPRQLQEVGRQSSSDSGIATGSHSSYSGSFSSCAGSSLDVWRAGDEFGSLLSLPPAAGGCEPSLCACPPGTAEYQVPTALRHHYDTPRSLRQAPGDQTSAVQGSLDDGGAGDSGGQMSAGCPSGCLGARRRGQVAEGPGSEAPVETWEAGSPHAGPPPAFFSTCPACGGLKGAAASPPGLLMTHSGCIRGAAGAVDLQKPLASQLRGRKQPVLGLMRAQDTLSCQSEKPSAGPWLARAVREQAARAPSLAWKLSVQRALPVFPGVNASGLAHPVSSSSLQPPSSRTSLPRSAAGPPPHQGAPPALCPWSTPAACVQTLPGSGAAPGSPTPLHWPEGLPAGSPGARETEQRGAPLPEHPRQPLLQNAAAVPGPGAPGGRRRDPRGRGLPLRTDRHRGHRGSPQGGGPARTDPGAAAARAGAEEEGAPAVRTPQPRHDHDLASVASSRGHQGARPLPRPRRSELRAGGLLAAGWPQPVLTLPRPTGHGGPDPTLLRPQ</sequence>
<feature type="region of interest" description="Disordered" evidence="1">
    <location>
        <begin position="71"/>
        <end position="157"/>
    </location>
</feature>
<feature type="region of interest" description="Disordered" evidence="1">
    <location>
        <begin position="379"/>
        <end position="479"/>
    </location>
</feature>
<dbReference type="InterPro" id="IPR037748">
    <property type="entry name" value="Dok-7_PTB"/>
</dbReference>
<dbReference type="Pfam" id="PF02174">
    <property type="entry name" value="IRS"/>
    <property type="match status" value="1"/>
</dbReference>
<dbReference type="SMART" id="SM01244">
    <property type="entry name" value="IRS"/>
    <property type="match status" value="1"/>
</dbReference>
<reference evidence="3" key="1">
    <citation type="submission" date="2019-03" db="EMBL/GenBank/DDBJ databases">
        <authorList>
            <person name="Warren W.C."/>
            <person name="Johnson G.S."/>
        </authorList>
    </citation>
    <scope>NUCLEOTIDE SEQUENCE [LARGE SCALE GENOMIC DNA]</scope>
    <source>
        <strain evidence="3">Basenji</strain>
    </source>
</reference>
<name>A0A8C0LY10_CANLF</name>
<organism evidence="3 4">
    <name type="scientific">Canis lupus familiaris</name>
    <name type="common">Dog</name>
    <name type="synonym">Canis familiaris</name>
    <dbReference type="NCBI Taxonomy" id="9615"/>
    <lineage>
        <taxon>Eukaryota</taxon>
        <taxon>Metazoa</taxon>
        <taxon>Chordata</taxon>
        <taxon>Craniata</taxon>
        <taxon>Vertebrata</taxon>
        <taxon>Euteleostomi</taxon>
        <taxon>Mammalia</taxon>
        <taxon>Eutheria</taxon>
        <taxon>Laurasiatheria</taxon>
        <taxon>Carnivora</taxon>
        <taxon>Caniformia</taxon>
        <taxon>Canidae</taxon>
        <taxon>Canis</taxon>
    </lineage>
</organism>
<feature type="compositionally biased region" description="Polar residues" evidence="1">
    <location>
        <begin position="459"/>
        <end position="469"/>
    </location>
</feature>
<feature type="region of interest" description="Disordered" evidence="1">
    <location>
        <begin position="580"/>
        <end position="604"/>
    </location>
</feature>
<feature type="region of interest" description="Disordered" evidence="1">
    <location>
        <begin position="722"/>
        <end position="755"/>
    </location>
</feature>
<reference evidence="3" key="2">
    <citation type="submission" date="2025-08" db="UniProtKB">
        <authorList>
            <consortium name="Ensembl"/>
        </authorList>
    </citation>
    <scope>IDENTIFICATION</scope>
</reference>
<evidence type="ECO:0000256" key="1">
    <source>
        <dbReference type="SAM" id="MobiDB-lite"/>
    </source>
</evidence>
<feature type="region of interest" description="Disordered" evidence="1">
    <location>
        <begin position="1"/>
        <end position="43"/>
    </location>
</feature>
<accession>A0A8C0LY10</accession>
<feature type="compositionally biased region" description="Low complexity" evidence="1">
    <location>
        <begin position="857"/>
        <end position="868"/>
    </location>
</feature>
<feature type="compositionally biased region" description="Low complexity" evidence="1">
    <location>
        <begin position="723"/>
        <end position="743"/>
    </location>
</feature>
<dbReference type="GO" id="GO:0019901">
    <property type="term" value="F:protein kinase binding"/>
    <property type="evidence" value="ECO:0007669"/>
    <property type="project" value="InterPro"/>
</dbReference>
<feature type="compositionally biased region" description="Low complexity" evidence="1">
    <location>
        <begin position="767"/>
        <end position="780"/>
    </location>
</feature>
<feature type="compositionally biased region" description="Pro residues" evidence="1">
    <location>
        <begin position="101"/>
        <end position="118"/>
    </location>
</feature>
<proteinExistence type="predicted"/>
<dbReference type="Ensembl" id="ENSCAFT00030003793.1">
    <property type="protein sequence ID" value="ENSCAFP00030003366.1"/>
    <property type="gene ID" value="ENSCAFG00030002075.1"/>
</dbReference>
<dbReference type="InterPro" id="IPR037746">
    <property type="entry name" value="Dok-7"/>
</dbReference>
<dbReference type="FunFam" id="2.30.29.30:FF:000275">
    <property type="entry name" value="Docking protein 7"/>
    <property type="match status" value="1"/>
</dbReference>
<feature type="region of interest" description="Disordered" evidence="1">
    <location>
        <begin position="767"/>
        <end position="946"/>
    </location>
</feature>
<dbReference type="PANTHER" id="PTHR21636">
    <property type="entry name" value="PROTEIN DOK-7"/>
    <property type="match status" value="1"/>
</dbReference>